<reference evidence="2" key="1">
    <citation type="journal article" date="2019" name="PLoS Negl. Trop. Dis.">
        <title>Revisiting the worldwide diversity of Leptospira species in the environment.</title>
        <authorList>
            <person name="Vincent A.T."/>
            <person name="Schiettekatte O."/>
            <person name="Bourhy P."/>
            <person name="Veyrier F.J."/>
            <person name="Picardeau M."/>
        </authorList>
    </citation>
    <scope>NUCLEOTIDE SEQUENCE [LARGE SCALE GENOMIC DNA]</scope>
    <source>
        <strain evidence="2">201800272</strain>
    </source>
</reference>
<organism evidence="1 2">
    <name type="scientific">Leptospira yanagawae</name>
    <dbReference type="NCBI Taxonomy" id="293069"/>
    <lineage>
        <taxon>Bacteria</taxon>
        <taxon>Pseudomonadati</taxon>
        <taxon>Spirochaetota</taxon>
        <taxon>Spirochaetia</taxon>
        <taxon>Leptospirales</taxon>
        <taxon>Leptospiraceae</taxon>
        <taxon>Leptospira</taxon>
    </lineage>
</organism>
<sequence length="219" mass="24988">MKTKLIFASFILITSCFPLENQDTLPIIALAIAASASTDYRSVDEPNDSFESAVCKDEPFELYLFPSSDIDYYKFSIQNTNLKLYILKKESFGIDNNFNFQILNNSNQIIYDVNNIVFDSLTADIITNRNMSQSDCGVFTLNCVGLENLRFIEFQNSLRDFVLKFSVKDQLLYEENKNQPRKINLPLNVSRNISNSQKSILVDQGSLVFFEGVSKKCSE</sequence>
<proteinExistence type="predicted"/>
<dbReference type="PROSITE" id="PS51257">
    <property type="entry name" value="PROKAR_LIPOPROTEIN"/>
    <property type="match status" value="1"/>
</dbReference>
<protein>
    <recommendedName>
        <fullName evidence="3">Lipoprotein</fullName>
    </recommendedName>
</protein>
<name>A0ABY2M3I5_9LEPT</name>
<evidence type="ECO:0000313" key="2">
    <source>
        <dbReference type="Proteomes" id="UP000298200"/>
    </source>
</evidence>
<comment type="caution">
    <text evidence="1">The sequence shown here is derived from an EMBL/GenBank/DDBJ whole genome shotgun (WGS) entry which is preliminary data.</text>
</comment>
<evidence type="ECO:0000313" key="1">
    <source>
        <dbReference type="EMBL" id="TGL23053.1"/>
    </source>
</evidence>
<dbReference type="Proteomes" id="UP000298200">
    <property type="component" value="Unassembled WGS sequence"/>
</dbReference>
<evidence type="ECO:0008006" key="3">
    <source>
        <dbReference type="Google" id="ProtNLM"/>
    </source>
</evidence>
<keyword evidence="2" id="KW-1185">Reference proteome</keyword>
<gene>
    <name evidence="1" type="ORF">EHQ46_05925</name>
</gene>
<dbReference type="EMBL" id="RQFU01000008">
    <property type="protein sequence ID" value="TGL23053.1"/>
    <property type="molecule type" value="Genomic_DNA"/>
</dbReference>
<dbReference type="RefSeq" id="WP_135634216.1">
    <property type="nucleotide sequence ID" value="NZ_RQFU01000008.1"/>
</dbReference>
<accession>A0ABY2M3I5</accession>